<evidence type="ECO:0000313" key="2">
    <source>
        <dbReference type="Proteomes" id="UP001165561"/>
    </source>
</evidence>
<dbReference type="SUPFAM" id="SSF53335">
    <property type="entry name" value="S-adenosyl-L-methionine-dependent methyltransferases"/>
    <property type="match status" value="1"/>
</dbReference>
<reference evidence="1" key="1">
    <citation type="submission" date="2023-02" db="EMBL/GenBank/DDBJ databases">
        <title>Georgenia sp.10Sc9-8, isolated from a soil sample collected from the Taklamakan desert.</title>
        <authorList>
            <person name="Liu S."/>
        </authorList>
    </citation>
    <scope>NUCLEOTIDE SEQUENCE</scope>
    <source>
        <strain evidence="1">10Sc9-8</strain>
    </source>
</reference>
<dbReference type="InterPro" id="IPR029063">
    <property type="entry name" value="SAM-dependent_MTases_sf"/>
</dbReference>
<name>A0ABT5TSA3_9MICO</name>
<organism evidence="1 2">
    <name type="scientific">Georgenia halotolerans</name>
    <dbReference type="NCBI Taxonomy" id="3028317"/>
    <lineage>
        <taxon>Bacteria</taxon>
        <taxon>Bacillati</taxon>
        <taxon>Actinomycetota</taxon>
        <taxon>Actinomycetes</taxon>
        <taxon>Micrococcales</taxon>
        <taxon>Bogoriellaceae</taxon>
        <taxon>Georgenia</taxon>
    </lineage>
</organism>
<feature type="non-terminal residue" evidence="1">
    <location>
        <position position="108"/>
    </location>
</feature>
<dbReference type="EMBL" id="JARACI010000106">
    <property type="protein sequence ID" value="MDD9204933.1"/>
    <property type="molecule type" value="Genomic_DNA"/>
</dbReference>
<accession>A0ABT5TSA3</accession>
<evidence type="ECO:0000313" key="1">
    <source>
        <dbReference type="EMBL" id="MDD9204933.1"/>
    </source>
</evidence>
<dbReference type="Gene3D" id="3.40.50.150">
    <property type="entry name" value="Vaccinia Virus protein VP39"/>
    <property type="match status" value="1"/>
</dbReference>
<gene>
    <name evidence="1" type="ORF">PU560_00470</name>
</gene>
<protein>
    <recommendedName>
        <fullName evidence="3">Class I SAM-dependent methyltransferase</fullName>
    </recommendedName>
</protein>
<proteinExistence type="predicted"/>
<evidence type="ECO:0008006" key="3">
    <source>
        <dbReference type="Google" id="ProtNLM"/>
    </source>
</evidence>
<comment type="caution">
    <text evidence="1">The sequence shown here is derived from an EMBL/GenBank/DDBJ whole genome shotgun (WGS) entry which is preliminary data.</text>
</comment>
<keyword evidence="2" id="KW-1185">Reference proteome</keyword>
<dbReference type="Proteomes" id="UP001165561">
    <property type="component" value="Unassembled WGS sequence"/>
</dbReference>
<feature type="non-terminal residue" evidence="1">
    <location>
        <position position="1"/>
    </location>
</feature>
<sequence>AVRQELDRAQRHLDLAMYRTEQDVEASAQLLRMIEPRAGMPPTGAWAINARNLLHVAQLLRTHRPRRVLELGSGSSTVWLGYLLELVDGELTSLDHLEEFAGRTRQML</sequence>